<gene>
    <name evidence="3" type="ORF">EANT1437_LOCUS12513</name>
</gene>
<feature type="compositionally biased region" description="Polar residues" evidence="1">
    <location>
        <begin position="186"/>
        <end position="196"/>
    </location>
</feature>
<feature type="chain" id="PRO_5031309319" evidence="2">
    <location>
        <begin position="23"/>
        <end position="394"/>
    </location>
</feature>
<protein>
    <submittedName>
        <fullName evidence="3">Uncharacterized protein</fullName>
    </submittedName>
</protein>
<evidence type="ECO:0000256" key="2">
    <source>
        <dbReference type="SAM" id="SignalP"/>
    </source>
</evidence>
<dbReference type="PROSITE" id="PS51257">
    <property type="entry name" value="PROKAR_LIPOPROTEIN"/>
    <property type="match status" value="1"/>
</dbReference>
<organism evidence="3">
    <name type="scientific">Eucampia antarctica</name>
    <dbReference type="NCBI Taxonomy" id="49252"/>
    <lineage>
        <taxon>Eukaryota</taxon>
        <taxon>Sar</taxon>
        <taxon>Stramenopiles</taxon>
        <taxon>Ochrophyta</taxon>
        <taxon>Bacillariophyta</taxon>
        <taxon>Mediophyceae</taxon>
        <taxon>Biddulphiophycidae</taxon>
        <taxon>Hemiaulales</taxon>
        <taxon>Hemiaulaceae</taxon>
        <taxon>Eucampia</taxon>
    </lineage>
</organism>
<dbReference type="AlphaFoldDB" id="A0A7S2S6L3"/>
<evidence type="ECO:0000313" key="3">
    <source>
        <dbReference type="EMBL" id="CAD9691160.1"/>
    </source>
</evidence>
<feature type="region of interest" description="Disordered" evidence="1">
    <location>
        <begin position="152"/>
        <end position="202"/>
    </location>
</feature>
<dbReference type="EMBL" id="HBHI01024415">
    <property type="protein sequence ID" value="CAD9691160.1"/>
    <property type="molecule type" value="Transcribed_RNA"/>
</dbReference>
<dbReference type="SUPFAM" id="SSF64288">
    <property type="entry name" value="Chorismate lyase-like"/>
    <property type="match status" value="1"/>
</dbReference>
<proteinExistence type="predicted"/>
<reference evidence="3" key="1">
    <citation type="submission" date="2021-01" db="EMBL/GenBank/DDBJ databases">
        <authorList>
            <person name="Corre E."/>
            <person name="Pelletier E."/>
            <person name="Niang G."/>
            <person name="Scheremetjew M."/>
            <person name="Finn R."/>
            <person name="Kale V."/>
            <person name="Holt S."/>
            <person name="Cochrane G."/>
            <person name="Meng A."/>
            <person name="Brown T."/>
            <person name="Cohen L."/>
        </authorList>
    </citation>
    <scope>NUCLEOTIDE SEQUENCE</scope>
    <source>
        <strain evidence="3">CCMP1452</strain>
    </source>
</reference>
<keyword evidence="2" id="KW-0732">Signal</keyword>
<dbReference type="Gene3D" id="3.40.1410.10">
    <property type="entry name" value="Chorismate lyase-like"/>
    <property type="match status" value="1"/>
</dbReference>
<name>A0A7S2S6L3_9STRA</name>
<feature type="compositionally biased region" description="Basic and acidic residues" evidence="1">
    <location>
        <begin position="154"/>
        <end position="184"/>
    </location>
</feature>
<sequence>MRVFGCIFSVLLCSCLTSTILAFCIFIKNKREINNYSILKSGIKFYEPKFKTYSLFMHRKNRESQLQFGMRTDDSPEIFVLNPGNNTEKEKMLGHHLPISNVTSIGADPGSPGLVFEKKLDYVGAGTLGDIMSDPDEEASSSRKYHRSSWLKENITKHHNNDVDGIQEDTHKGKTRNDSSEHRLSLSGQESPTKSGLVTADGGNLQSQFKHKIRNPSLSPLERIALTANGNLQRIFSSYYDAPVHVRVERCEIRLNHRHILEGDLQNSNNLNAAINPLEILSRSNGMASNYSLTQSTVWDRTVHLSVHNKIFCVAVSTVTVHCPLCKRLVDSGEVGIGQLFRHLDKLPTFELLDAGRTEDEGLWRFYELRCKELTCEIREDFSMNAWTILAPNS</sequence>
<dbReference type="InterPro" id="IPR028978">
    <property type="entry name" value="Chorismate_lyase_/UTRA_dom_sf"/>
</dbReference>
<evidence type="ECO:0000256" key="1">
    <source>
        <dbReference type="SAM" id="MobiDB-lite"/>
    </source>
</evidence>
<accession>A0A7S2S6L3</accession>
<feature type="signal peptide" evidence="2">
    <location>
        <begin position="1"/>
        <end position="22"/>
    </location>
</feature>